<reference evidence="3" key="1">
    <citation type="journal article" date="2019" name="Sci. Rep.">
        <title>Draft genome of Tanacetum cinerariifolium, the natural source of mosquito coil.</title>
        <authorList>
            <person name="Yamashiro T."/>
            <person name="Shiraishi A."/>
            <person name="Satake H."/>
            <person name="Nakayama K."/>
        </authorList>
    </citation>
    <scope>NUCLEOTIDE SEQUENCE</scope>
</reference>
<accession>A0A6L2LGV0</accession>
<comment type="caution">
    <text evidence="3">The sequence shown here is derived from an EMBL/GenBank/DDBJ whole genome shotgun (WGS) entry which is preliminary data.</text>
</comment>
<dbReference type="InterPro" id="IPR005162">
    <property type="entry name" value="Retrotrans_gag_dom"/>
</dbReference>
<protein>
    <recommendedName>
        <fullName evidence="2">Retrotransposon gag domain-containing protein</fullName>
    </recommendedName>
</protein>
<dbReference type="PANTHER" id="PTHR33223:SF11">
    <property type="entry name" value="ELEMENT PROTEIN, PUTATIVE-RELATED"/>
    <property type="match status" value="1"/>
</dbReference>
<evidence type="ECO:0000313" key="3">
    <source>
        <dbReference type="EMBL" id="GEU60197.1"/>
    </source>
</evidence>
<sequence>MTTSSKKELVQPYEEPKRVLQSIRRLFKTRNLDYSSSSEFDLSDHENYFEEEITERMAETMGQFLKELRENTFSGSDNEDANEHIERVLEIADLFIILDVTQDQFMLRIFPISLTGATSRQIRNEPVGSITTWKILKGKFLSNYCPPARTAKNMEEISNFQQELDKNLYQDRERFKKLLMRCPRHYLTAIQEVFLFYKGLDVPTRQILDSKGVVPSMNVANAKKAIQEMAYYSQKWHNQTSTRCKSSDTSDGIVVIQAQWNNLGREITKVNEKIYAAQVGCEFYKGPDYNKDCPLKEEGKTLEEAYYTQFGAPYPHGGRHRVAALGFYQRDGGNPPYQERRQTMEETLSKFMAKSTKRHDENSKLIKEIRSSTDAAIKNQ</sequence>
<gene>
    <name evidence="3" type="ORF">Tci_032175</name>
</gene>
<proteinExistence type="predicted"/>
<dbReference type="PANTHER" id="PTHR33223">
    <property type="entry name" value="CCHC-TYPE DOMAIN-CONTAINING PROTEIN"/>
    <property type="match status" value="1"/>
</dbReference>
<dbReference type="AlphaFoldDB" id="A0A6L2LGV0"/>
<evidence type="ECO:0000256" key="1">
    <source>
        <dbReference type="SAM" id="MobiDB-lite"/>
    </source>
</evidence>
<evidence type="ECO:0000259" key="2">
    <source>
        <dbReference type="Pfam" id="PF03732"/>
    </source>
</evidence>
<name>A0A6L2LGV0_TANCI</name>
<feature type="region of interest" description="Disordered" evidence="1">
    <location>
        <begin position="353"/>
        <end position="380"/>
    </location>
</feature>
<organism evidence="3">
    <name type="scientific">Tanacetum cinerariifolium</name>
    <name type="common">Dalmatian daisy</name>
    <name type="synonym">Chrysanthemum cinerariifolium</name>
    <dbReference type="NCBI Taxonomy" id="118510"/>
    <lineage>
        <taxon>Eukaryota</taxon>
        <taxon>Viridiplantae</taxon>
        <taxon>Streptophyta</taxon>
        <taxon>Embryophyta</taxon>
        <taxon>Tracheophyta</taxon>
        <taxon>Spermatophyta</taxon>
        <taxon>Magnoliopsida</taxon>
        <taxon>eudicotyledons</taxon>
        <taxon>Gunneridae</taxon>
        <taxon>Pentapetalae</taxon>
        <taxon>asterids</taxon>
        <taxon>campanulids</taxon>
        <taxon>Asterales</taxon>
        <taxon>Asteraceae</taxon>
        <taxon>Asteroideae</taxon>
        <taxon>Anthemideae</taxon>
        <taxon>Anthemidinae</taxon>
        <taxon>Tanacetum</taxon>
    </lineage>
</organism>
<dbReference type="Pfam" id="PF03732">
    <property type="entry name" value="Retrotrans_gag"/>
    <property type="match status" value="1"/>
</dbReference>
<feature type="compositionally biased region" description="Basic and acidic residues" evidence="1">
    <location>
        <begin position="358"/>
        <end position="371"/>
    </location>
</feature>
<feature type="domain" description="Retrotransposon gag" evidence="2">
    <location>
        <begin position="108"/>
        <end position="201"/>
    </location>
</feature>
<dbReference type="EMBL" id="BKCJ010004298">
    <property type="protein sequence ID" value="GEU60197.1"/>
    <property type="molecule type" value="Genomic_DNA"/>
</dbReference>